<protein>
    <submittedName>
        <fullName evidence="2">Uncharacterized protein</fullName>
    </submittedName>
</protein>
<sequence>MNATIGIDEEICEFLDGEETSDEIRWGNESFARDEDENEDEDEDEDGDFLDGKETSAEIGAAILELFPESAEEVWAYPSEEQVAQVVSRAWELAGDNEDRLCWGKHESFTRDEDESDEKMTAGQADGH</sequence>
<gene>
    <name evidence="2" type="ORF">B8X00_11395</name>
</gene>
<dbReference type="AlphaFoldDB" id="A0A269XV22"/>
<dbReference type="EMBL" id="NCXK01000024">
    <property type="protein sequence ID" value="PAK77163.1"/>
    <property type="molecule type" value="Genomic_DNA"/>
</dbReference>
<evidence type="ECO:0000313" key="2">
    <source>
        <dbReference type="EMBL" id="PAK77163.1"/>
    </source>
</evidence>
<evidence type="ECO:0000313" key="3">
    <source>
        <dbReference type="Proteomes" id="UP000216151"/>
    </source>
</evidence>
<feature type="compositionally biased region" description="Acidic residues" evidence="1">
    <location>
        <begin position="34"/>
        <end position="49"/>
    </location>
</feature>
<feature type="region of interest" description="Disordered" evidence="1">
    <location>
        <begin position="105"/>
        <end position="128"/>
    </location>
</feature>
<proteinExistence type="predicted"/>
<comment type="caution">
    <text evidence="2">The sequence shown here is derived from an EMBL/GenBank/DDBJ whole genome shotgun (WGS) entry which is preliminary data.</text>
</comment>
<dbReference type="Proteomes" id="UP000216151">
    <property type="component" value="Unassembled WGS sequence"/>
</dbReference>
<organism evidence="2 3">
    <name type="scientific">Acetobacter fabarum</name>
    <dbReference type="NCBI Taxonomy" id="483199"/>
    <lineage>
        <taxon>Bacteria</taxon>
        <taxon>Pseudomonadati</taxon>
        <taxon>Pseudomonadota</taxon>
        <taxon>Alphaproteobacteria</taxon>
        <taxon>Acetobacterales</taxon>
        <taxon>Acetobacteraceae</taxon>
        <taxon>Acetobacter</taxon>
    </lineage>
</organism>
<keyword evidence="3" id="KW-1185">Reference proteome</keyword>
<dbReference type="RefSeq" id="WP_095350234.1">
    <property type="nucleotide sequence ID" value="NZ_NCXK01000024.1"/>
</dbReference>
<evidence type="ECO:0000256" key="1">
    <source>
        <dbReference type="SAM" id="MobiDB-lite"/>
    </source>
</evidence>
<accession>A0A269XV22</accession>
<feature type="region of interest" description="Disordered" evidence="1">
    <location>
        <begin position="17"/>
        <end position="55"/>
    </location>
</feature>
<reference evidence="2 3" key="1">
    <citation type="submission" date="2017-04" db="EMBL/GenBank/DDBJ databases">
        <title>Kefir bacterial isolates.</title>
        <authorList>
            <person name="Kim Y."/>
            <person name="Blasche S."/>
            <person name="Patil K.R."/>
        </authorList>
    </citation>
    <scope>NUCLEOTIDE SEQUENCE [LARGE SCALE GENOMIC DNA]</scope>
    <source>
        <strain evidence="2 3">KR</strain>
    </source>
</reference>
<name>A0A269XV22_9PROT</name>